<evidence type="ECO:0000313" key="2">
    <source>
        <dbReference type="EMBL" id="NPE25034.1"/>
    </source>
</evidence>
<dbReference type="PANTHER" id="PTHR33371:SF4">
    <property type="entry name" value="INTERMEMBRANE PHOSPHOLIPID TRANSPORT SYSTEM BINDING PROTEIN MLAD"/>
    <property type="match status" value="1"/>
</dbReference>
<protein>
    <submittedName>
        <fullName evidence="2">MCE family protein</fullName>
    </submittedName>
</protein>
<gene>
    <name evidence="2" type="ORF">HPS54_05805</name>
</gene>
<dbReference type="RefSeq" id="WP_172344516.1">
    <property type="nucleotide sequence ID" value="NZ_CASYYZ010000044.1"/>
</dbReference>
<accession>A0ABX2B0J6</accession>
<dbReference type="Pfam" id="PF02470">
    <property type="entry name" value="MlaD"/>
    <property type="match status" value="1"/>
</dbReference>
<dbReference type="EMBL" id="JABKKJ010000006">
    <property type="protein sequence ID" value="NPE25034.1"/>
    <property type="molecule type" value="Genomic_DNA"/>
</dbReference>
<dbReference type="PANTHER" id="PTHR33371">
    <property type="entry name" value="INTERMEMBRANE PHOSPHOLIPID TRANSPORT SYSTEM BINDING PROTEIN MLAD-RELATED"/>
    <property type="match status" value="1"/>
</dbReference>
<comment type="caution">
    <text evidence="2">The sequence shown here is derived from an EMBL/GenBank/DDBJ whole genome shotgun (WGS) entry which is preliminary data.</text>
</comment>
<dbReference type="InterPro" id="IPR003399">
    <property type="entry name" value="Mce/MlaD"/>
</dbReference>
<dbReference type="InterPro" id="IPR052336">
    <property type="entry name" value="MlaD_Phospholipid_Transporter"/>
</dbReference>
<feature type="domain" description="Mce/MlaD" evidence="1">
    <location>
        <begin position="40"/>
        <end position="102"/>
    </location>
</feature>
<keyword evidence="3" id="KW-1185">Reference proteome</keyword>
<dbReference type="Proteomes" id="UP000820977">
    <property type="component" value="Unassembled WGS sequence"/>
</dbReference>
<evidence type="ECO:0000313" key="3">
    <source>
        <dbReference type="Proteomes" id="UP000820977"/>
    </source>
</evidence>
<organism evidence="2 3">
    <name type="scientific">Xylanibacter caecicola</name>
    <dbReference type="NCBI Taxonomy" id="2736294"/>
    <lineage>
        <taxon>Bacteria</taxon>
        <taxon>Pseudomonadati</taxon>
        <taxon>Bacteroidota</taxon>
        <taxon>Bacteroidia</taxon>
        <taxon>Bacteroidales</taxon>
        <taxon>Prevotellaceae</taxon>
        <taxon>Xylanibacter</taxon>
    </lineage>
</organism>
<name>A0ABX2B0J6_9BACT</name>
<proteinExistence type="predicted"/>
<sequence>MKFFTKEVRIALVAIAGLVVLFFGMSFLKGLSLISTDSIYYISFSNISGLSSSSPIYADGYKVGTVKGIKYDYNANKDIMVEVVLDKNLRIPAGSSAEIESDMMGNVKVNLLLANNPRERVMPGGVIKGGINDGALGQMKDMIPAIEKMLPKLDSIMGSLNMLLSDPALQQSLHNVETITGNLTTTTKELNTLMSGLNRSVPGMMKRADNVLDNTEKLTARLNTVDVEGTMAKVDATLSNVEEFTSRLNSNEGSLGLLMRDPSLYNNLNATMRDADSLMIDLRNHPKRYVHFSVFGKKDK</sequence>
<reference evidence="2 3" key="1">
    <citation type="submission" date="2020-05" db="EMBL/GenBank/DDBJ databases">
        <title>Distinct polysaccharide utilization as determinants for interspecies competition between intestinal Prevotella spp.</title>
        <authorList>
            <person name="Galvez E.J.C."/>
            <person name="Iljazovic A."/>
            <person name="Strowig T."/>
        </authorList>
    </citation>
    <scope>NUCLEOTIDE SEQUENCE [LARGE SCALE GENOMIC DNA]</scope>
    <source>
        <strain evidence="2 3">PCHR</strain>
    </source>
</reference>
<evidence type="ECO:0000259" key="1">
    <source>
        <dbReference type="Pfam" id="PF02470"/>
    </source>
</evidence>